<evidence type="ECO:0000313" key="2">
    <source>
        <dbReference type="Proteomes" id="UP000468638"/>
    </source>
</evidence>
<comment type="caution">
    <text evidence="1">The sequence shown here is derived from an EMBL/GenBank/DDBJ whole genome shotgun (WGS) entry which is preliminary data.</text>
</comment>
<name>A0A6I4ZQE7_9BACI</name>
<protein>
    <recommendedName>
        <fullName evidence="3">Glycolipid-binding domain-containing protein</fullName>
    </recommendedName>
</protein>
<reference evidence="1 2" key="1">
    <citation type="submission" date="2019-11" db="EMBL/GenBank/DDBJ databases">
        <title>Genome sequences of 17 halophilic strains isolated from different environments.</title>
        <authorList>
            <person name="Furrow R.E."/>
        </authorList>
    </citation>
    <scope>NUCLEOTIDE SEQUENCE [LARGE SCALE GENOMIC DNA]</scope>
    <source>
        <strain evidence="1 2">22514_16_FS</strain>
    </source>
</reference>
<dbReference type="EMBL" id="WMEQ01000001">
    <property type="protein sequence ID" value="MYL32438.1"/>
    <property type="molecule type" value="Genomic_DNA"/>
</dbReference>
<sequence>MEENKMSQRIIWQNKETAGCEYVHIIEDDESIIAKGTVLFVEKGQPYQVNYEIEVDQHWITKGVRIQLNEAYKELNLQTNNKGKWCLNGNRVKDMDGTIDVDLSVTPLSNTLPIKRCTWREGETKTFQMLYIDIPSFDLKKLKQTYTYIGRDNNQRTFRYTCQDYKTTISVDEDGFVIEYPNLFTRKANLVRE</sequence>
<evidence type="ECO:0008006" key="3">
    <source>
        <dbReference type="Google" id="ProtNLM"/>
    </source>
</evidence>
<accession>A0A6I4ZQE7</accession>
<proteinExistence type="predicted"/>
<dbReference type="Proteomes" id="UP000468638">
    <property type="component" value="Unassembled WGS sequence"/>
</dbReference>
<dbReference type="SUPFAM" id="SSF159275">
    <property type="entry name" value="PA1994-like"/>
    <property type="match status" value="1"/>
</dbReference>
<evidence type="ECO:0000313" key="1">
    <source>
        <dbReference type="EMBL" id="MYL32438.1"/>
    </source>
</evidence>
<gene>
    <name evidence="1" type="ORF">GLW05_02305</name>
</gene>
<dbReference type="InterPro" id="IPR009467">
    <property type="entry name" value="Glycolipid-bd_prot_put"/>
</dbReference>
<dbReference type="Pfam" id="PF06475">
    <property type="entry name" value="Glycolipid_bind"/>
    <property type="match status" value="1"/>
</dbReference>
<organism evidence="1 2">
    <name type="scientific">Pontibacillus yanchengensis</name>
    <dbReference type="NCBI Taxonomy" id="462910"/>
    <lineage>
        <taxon>Bacteria</taxon>
        <taxon>Bacillati</taxon>
        <taxon>Bacillota</taxon>
        <taxon>Bacilli</taxon>
        <taxon>Bacillales</taxon>
        <taxon>Bacillaceae</taxon>
        <taxon>Pontibacillus</taxon>
    </lineage>
</organism>
<dbReference type="AlphaFoldDB" id="A0A6I4ZQE7"/>